<evidence type="ECO:0000313" key="3">
    <source>
        <dbReference type="Proteomes" id="UP000502823"/>
    </source>
</evidence>
<dbReference type="PANTHER" id="PTHR45710">
    <property type="entry name" value="C-TYPE LECTIN DOMAIN-CONTAINING PROTEIN 180"/>
    <property type="match status" value="1"/>
</dbReference>
<dbReference type="InterPro" id="IPR050828">
    <property type="entry name" value="C-type_lectin/matrix_domain"/>
</dbReference>
<dbReference type="FunCoup" id="A0A6L2PYF4">
    <property type="interactions" value="6"/>
</dbReference>
<name>A0A6L2PYF4_COPFO</name>
<protein>
    <recommendedName>
        <fullName evidence="1">C-type lectin domain-containing protein</fullName>
    </recommendedName>
</protein>
<gene>
    <name evidence="2" type="ORF">Cfor_02026</name>
</gene>
<dbReference type="SMART" id="SM00034">
    <property type="entry name" value="CLECT"/>
    <property type="match status" value="1"/>
</dbReference>
<evidence type="ECO:0000259" key="1">
    <source>
        <dbReference type="PROSITE" id="PS50041"/>
    </source>
</evidence>
<organism evidence="2 3">
    <name type="scientific">Coptotermes formosanus</name>
    <name type="common">Formosan subterranean termite</name>
    <dbReference type="NCBI Taxonomy" id="36987"/>
    <lineage>
        <taxon>Eukaryota</taxon>
        <taxon>Metazoa</taxon>
        <taxon>Ecdysozoa</taxon>
        <taxon>Arthropoda</taxon>
        <taxon>Hexapoda</taxon>
        <taxon>Insecta</taxon>
        <taxon>Pterygota</taxon>
        <taxon>Neoptera</taxon>
        <taxon>Polyneoptera</taxon>
        <taxon>Dictyoptera</taxon>
        <taxon>Blattodea</taxon>
        <taxon>Blattoidea</taxon>
        <taxon>Termitoidae</taxon>
        <taxon>Rhinotermitidae</taxon>
        <taxon>Coptotermes</taxon>
    </lineage>
</organism>
<dbReference type="PROSITE" id="PS50041">
    <property type="entry name" value="C_TYPE_LECTIN_2"/>
    <property type="match status" value="1"/>
</dbReference>
<sequence>MKRLLPGHTSAVVVCILSLGLYGGAYTSVPIQPLAQTYSTTATTNRSLSGTADDTNEGTTSMTAGIWSPLLEEWALSVVPRDQKVMKNKPYIITRPADKPPGGAGKEVTETDLYLLGAIEKLVYRVDFMEKRLRRTEELIHHVMANSNQRQEPCPTNFSRVGAYCYHFSERELNWKSSASICRALGSRLAEFETVEENQDIVAYMQTTSALQGKDFWTGGLNPGLLWIWSNSARPVDSNSTTNPSHTNSIKGNGRCLKLAYNPSLRGYEYQGSECSVRASYICEYEENSTSRALERIQKSLQEKFPERGPKTVKF</sequence>
<dbReference type="InterPro" id="IPR016186">
    <property type="entry name" value="C-type_lectin-like/link_sf"/>
</dbReference>
<dbReference type="OrthoDB" id="2142683at2759"/>
<evidence type="ECO:0000313" key="2">
    <source>
        <dbReference type="EMBL" id="GFG37663.1"/>
    </source>
</evidence>
<reference evidence="3" key="1">
    <citation type="submission" date="2020-01" db="EMBL/GenBank/DDBJ databases">
        <title>Draft genome sequence of the Termite Coptotermes fromosanus.</title>
        <authorList>
            <person name="Itakura S."/>
            <person name="Yosikawa Y."/>
            <person name="Umezawa K."/>
        </authorList>
    </citation>
    <scope>NUCLEOTIDE SEQUENCE [LARGE SCALE GENOMIC DNA]</scope>
</reference>
<dbReference type="CDD" id="cd00037">
    <property type="entry name" value="CLECT"/>
    <property type="match status" value="1"/>
</dbReference>
<proteinExistence type="predicted"/>
<dbReference type="EMBL" id="BLKM01000708">
    <property type="protein sequence ID" value="GFG37663.1"/>
    <property type="molecule type" value="Genomic_DNA"/>
</dbReference>
<comment type="caution">
    <text evidence="2">The sequence shown here is derived from an EMBL/GenBank/DDBJ whole genome shotgun (WGS) entry which is preliminary data.</text>
</comment>
<dbReference type="Gene3D" id="3.10.100.10">
    <property type="entry name" value="Mannose-Binding Protein A, subunit A"/>
    <property type="match status" value="1"/>
</dbReference>
<dbReference type="Pfam" id="PF00059">
    <property type="entry name" value="Lectin_C"/>
    <property type="match status" value="1"/>
</dbReference>
<keyword evidence="3" id="KW-1185">Reference proteome</keyword>
<dbReference type="SUPFAM" id="SSF56436">
    <property type="entry name" value="C-type lectin-like"/>
    <property type="match status" value="1"/>
</dbReference>
<dbReference type="PANTHER" id="PTHR45710:SF34">
    <property type="match status" value="1"/>
</dbReference>
<dbReference type="Proteomes" id="UP000502823">
    <property type="component" value="Unassembled WGS sequence"/>
</dbReference>
<dbReference type="InParanoid" id="A0A6L2PYF4"/>
<dbReference type="InterPro" id="IPR001304">
    <property type="entry name" value="C-type_lectin-like"/>
</dbReference>
<accession>A0A6L2PYF4</accession>
<dbReference type="AlphaFoldDB" id="A0A6L2PYF4"/>
<dbReference type="InterPro" id="IPR016187">
    <property type="entry name" value="CTDL_fold"/>
</dbReference>
<feature type="domain" description="C-type lectin" evidence="1">
    <location>
        <begin position="161"/>
        <end position="284"/>
    </location>
</feature>